<dbReference type="Gene3D" id="3.40.50.1820">
    <property type="entry name" value="alpha/beta hydrolase"/>
    <property type="match status" value="1"/>
</dbReference>
<evidence type="ECO:0000313" key="2">
    <source>
        <dbReference type="EMBL" id="KAG9231565.1"/>
    </source>
</evidence>
<dbReference type="PANTHER" id="PTHR11559">
    <property type="entry name" value="CARBOXYLESTERASE"/>
    <property type="match status" value="1"/>
</dbReference>
<dbReference type="OrthoDB" id="408631at2759"/>
<gene>
    <name evidence="2" type="ORF">BJ875DRAFT_506615</name>
</gene>
<feature type="domain" description="Carboxylesterase type B" evidence="1">
    <location>
        <begin position="18"/>
        <end position="277"/>
    </location>
</feature>
<dbReference type="Proteomes" id="UP000824998">
    <property type="component" value="Unassembled WGS sequence"/>
</dbReference>
<sequence>MDCLGTVDTSKPTSNKCFGIENNLLCTCSEDCLALDIIRPSTATNKSHLPVFVFLHGGEFIGGDKSDIDGTNFVINAQIMGAPFIFVAVNYRLSFLGFPGGVETGKVGRHNIGLKDLRFALQWVKQNIQDFGGQASGADATTCQLIAYGGTLEPPFRAMILDCGAATGLTPIPYPTYTTWQQHYDDILRLTNCAPTPGRSCIKCLQDLPIDTLAAAFYQVFLKSHSIPHHVYAPVIDGDFLRAYPSVLMENSQLASVPTFIGHTTDELIDRVPSNVNFNSSDSALGFASAFLSYVPKKTLVDMLEIYPPGEFADEGPLGSGLQWSRIVAVDNDLQTSSSTLDDVTLARSYQHYMSSFLTYLDPNTLVSPNSPPEVRWEPFTRDTQTRLVFSGTSQSGHSNIHWEQDLKDNRRCDYIEAHNQDFLR</sequence>
<dbReference type="Pfam" id="PF00135">
    <property type="entry name" value="COesterase"/>
    <property type="match status" value="1"/>
</dbReference>
<dbReference type="AlphaFoldDB" id="A0A9P7YDA3"/>
<accession>A0A9P7YDA3</accession>
<dbReference type="InterPro" id="IPR002018">
    <property type="entry name" value="CarbesteraseB"/>
</dbReference>
<protein>
    <submittedName>
        <fullName evidence="2">Lipase 1</fullName>
    </submittedName>
</protein>
<evidence type="ECO:0000259" key="1">
    <source>
        <dbReference type="Pfam" id="PF00135"/>
    </source>
</evidence>
<dbReference type="InterPro" id="IPR029058">
    <property type="entry name" value="AB_hydrolase_fold"/>
</dbReference>
<reference evidence="2" key="1">
    <citation type="journal article" date="2021" name="IMA Fungus">
        <title>Genomic characterization of three marine fungi, including Emericellopsis atlantica sp. nov. with signatures of a generalist lifestyle and marine biomass degradation.</title>
        <authorList>
            <person name="Hagestad O.C."/>
            <person name="Hou L."/>
            <person name="Andersen J.H."/>
            <person name="Hansen E.H."/>
            <person name="Altermark B."/>
            <person name="Li C."/>
            <person name="Kuhnert E."/>
            <person name="Cox R.J."/>
            <person name="Crous P.W."/>
            <person name="Spatafora J.W."/>
            <person name="Lail K."/>
            <person name="Amirebrahimi M."/>
            <person name="Lipzen A."/>
            <person name="Pangilinan J."/>
            <person name="Andreopoulos W."/>
            <person name="Hayes R.D."/>
            <person name="Ng V."/>
            <person name="Grigoriev I.V."/>
            <person name="Jackson S.A."/>
            <person name="Sutton T.D.S."/>
            <person name="Dobson A.D.W."/>
            <person name="Rama T."/>
        </authorList>
    </citation>
    <scope>NUCLEOTIDE SEQUENCE</scope>
    <source>
        <strain evidence="2">TRa018bII</strain>
    </source>
</reference>
<dbReference type="SUPFAM" id="SSF53474">
    <property type="entry name" value="alpha/beta-Hydrolases"/>
    <property type="match status" value="1"/>
</dbReference>
<comment type="caution">
    <text evidence="2">The sequence shown here is derived from an EMBL/GenBank/DDBJ whole genome shotgun (WGS) entry which is preliminary data.</text>
</comment>
<name>A0A9P7YDA3_9HELO</name>
<proteinExistence type="predicted"/>
<evidence type="ECO:0000313" key="3">
    <source>
        <dbReference type="Proteomes" id="UP000824998"/>
    </source>
</evidence>
<keyword evidence="3" id="KW-1185">Reference proteome</keyword>
<dbReference type="InterPro" id="IPR050309">
    <property type="entry name" value="Type-B_Carboxylest/Lipase"/>
</dbReference>
<dbReference type="EMBL" id="MU251594">
    <property type="protein sequence ID" value="KAG9231565.1"/>
    <property type="molecule type" value="Genomic_DNA"/>
</dbReference>
<organism evidence="2 3">
    <name type="scientific">Amylocarpus encephaloides</name>
    <dbReference type="NCBI Taxonomy" id="45428"/>
    <lineage>
        <taxon>Eukaryota</taxon>
        <taxon>Fungi</taxon>
        <taxon>Dikarya</taxon>
        <taxon>Ascomycota</taxon>
        <taxon>Pezizomycotina</taxon>
        <taxon>Leotiomycetes</taxon>
        <taxon>Helotiales</taxon>
        <taxon>Helotiales incertae sedis</taxon>
        <taxon>Amylocarpus</taxon>
    </lineage>
</organism>